<dbReference type="GO" id="GO:0005737">
    <property type="term" value="C:cytoplasm"/>
    <property type="evidence" value="ECO:0007669"/>
    <property type="project" value="TreeGrafter"/>
</dbReference>
<gene>
    <name evidence="3" type="ORF">GOCE00092_LOCUS7650</name>
</gene>
<dbReference type="SUPFAM" id="SSF52129">
    <property type="entry name" value="Caspase-like"/>
    <property type="match status" value="1"/>
</dbReference>
<comment type="similarity">
    <text evidence="1">Belongs to the peptidase C14B family.</text>
</comment>
<feature type="domain" description="Peptidase C14 caspase" evidence="2">
    <location>
        <begin position="24"/>
        <end position="106"/>
    </location>
</feature>
<dbReference type="GO" id="GO:0004197">
    <property type="term" value="F:cysteine-type endopeptidase activity"/>
    <property type="evidence" value="ECO:0007669"/>
    <property type="project" value="InterPro"/>
</dbReference>
<dbReference type="GO" id="GO:0006508">
    <property type="term" value="P:proteolysis"/>
    <property type="evidence" value="ECO:0007669"/>
    <property type="project" value="InterPro"/>
</dbReference>
<dbReference type="Pfam" id="PF00656">
    <property type="entry name" value="Peptidase_C14"/>
    <property type="match status" value="2"/>
</dbReference>
<dbReference type="PANTHER" id="PTHR48104">
    <property type="entry name" value="METACASPASE-4"/>
    <property type="match status" value="1"/>
</dbReference>
<dbReference type="AlphaFoldDB" id="A0A7S1Y5I7"/>
<dbReference type="InterPro" id="IPR050452">
    <property type="entry name" value="Metacaspase"/>
</dbReference>
<protein>
    <recommendedName>
        <fullName evidence="2">Peptidase C14 caspase domain-containing protein</fullName>
    </recommendedName>
</protein>
<accession>A0A7S1Y5I7</accession>
<name>A0A7S1Y5I7_9STRA</name>
<dbReference type="EMBL" id="HBGK01014873">
    <property type="protein sequence ID" value="CAD9278741.1"/>
    <property type="molecule type" value="Transcribed_RNA"/>
</dbReference>
<dbReference type="PANTHER" id="PTHR48104:SF30">
    <property type="entry name" value="METACASPASE-1"/>
    <property type="match status" value="1"/>
</dbReference>
<reference evidence="3" key="1">
    <citation type="submission" date="2021-01" db="EMBL/GenBank/DDBJ databases">
        <authorList>
            <person name="Corre E."/>
            <person name="Pelletier E."/>
            <person name="Niang G."/>
            <person name="Scheremetjew M."/>
            <person name="Finn R."/>
            <person name="Kale V."/>
            <person name="Holt S."/>
            <person name="Cochrane G."/>
            <person name="Meng A."/>
            <person name="Brown T."/>
            <person name="Cohen L."/>
        </authorList>
    </citation>
    <scope>NUCLEOTIDE SEQUENCE</scope>
    <source>
        <strain evidence="3">CCMP 410</strain>
    </source>
</reference>
<feature type="domain" description="Peptidase C14 caspase" evidence="2">
    <location>
        <begin position="124"/>
        <end position="276"/>
    </location>
</feature>
<dbReference type="InterPro" id="IPR029030">
    <property type="entry name" value="Caspase-like_dom_sf"/>
</dbReference>
<evidence type="ECO:0000256" key="1">
    <source>
        <dbReference type="ARBA" id="ARBA00009005"/>
    </source>
</evidence>
<dbReference type="Gene3D" id="3.40.50.12660">
    <property type="match status" value="2"/>
</dbReference>
<proteinExistence type="inferred from homology"/>
<dbReference type="InterPro" id="IPR011600">
    <property type="entry name" value="Pept_C14_caspase"/>
</dbReference>
<sequence>MGFLSSTVLSRFEEKKRDVLPGGTVMMISGCEDAQTSADVSNVADFELPDPAGRAGGACTSTLLNVLYEDHSDTGKDLSFVQVLIKMRTILESRGYTQVPQLTSSRQIDVNSMFDLVPDETSGTRRALLIGINYIGHSAGVLSGCHNDVGNMVEYIKDVHGFPEENITLLLDDGEHTSPTYENIMAAYRKIIEESEPGDAIFCHYSGHGAKIKDDDLNEEEDGYDESLVPLDYKTAGVIRDDDIYATLVKPLKEGVTLTCLMDCCHSGTVLDLPYHFKPGQEGDVAEMQIDESYNFGKLFSKIGATVGDLFDP</sequence>
<organism evidence="3">
    <name type="scientific">Grammatophora oceanica</name>
    <dbReference type="NCBI Taxonomy" id="210454"/>
    <lineage>
        <taxon>Eukaryota</taxon>
        <taxon>Sar</taxon>
        <taxon>Stramenopiles</taxon>
        <taxon>Ochrophyta</taxon>
        <taxon>Bacillariophyta</taxon>
        <taxon>Fragilariophyceae</taxon>
        <taxon>Fragilariophycidae</taxon>
        <taxon>Rhabdonematales</taxon>
        <taxon>Grammatophoraceae</taxon>
        <taxon>Grammatophora</taxon>
    </lineage>
</organism>
<evidence type="ECO:0000313" key="3">
    <source>
        <dbReference type="EMBL" id="CAD9278741.1"/>
    </source>
</evidence>
<evidence type="ECO:0000259" key="2">
    <source>
        <dbReference type="Pfam" id="PF00656"/>
    </source>
</evidence>